<accession>A0A327ZBT4</accession>
<dbReference type="EMBL" id="QLMJ01000008">
    <property type="protein sequence ID" value="RAK36710.1"/>
    <property type="molecule type" value="Genomic_DNA"/>
</dbReference>
<dbReference type="Proteomes" id="UP000249341">
    <property type="component" value="Unassembled WGS sequence"/>
</dbReference>
<dbReference type="AlphaFoldDB" id="A0A327ZBT4"/>
<reference evidence="1 2" key="1">
    <citation type="submission" date="2018-06" db="EMBL/GenBank/DDBJ databases">
        <title>Genomic Encyclopedia of Type Strains, Phase III (KMG-III): the genomes of soil and plant-associated and newly described type strains.</title>
        <authorList>
            <person name="Whitman W."/>
        </authorList>
    </citation>
    <scope>NUCLEOTIDE SEQUENCE [LARGE SCALE GENOMIC DNA]</scope>
    <source>
        <strain evidence="1 2">CGMCC 4.7090</strain>
    </source>
</reference>
<dbReference type="RefSeq" id="WP_111650504.1">
    <property type="nucleotide sequence ID" value="NZ_JACHWI010000007.1"/>
</dbReference>
<keyword evidence="2" id="KW-1185">Reference proteome</keyword>
<comment type="caution">
    <text evidence="1">The sequence shown here is derived from an EMBL/GenBank/DDBJ whole genome shotgun (WGS) entry which is preliminary data.</text>
</comment>
<name>A0A327ZBT4_9ACTN</name>
<organism evidence="1 2">
    <name type="scientific">Actinoplanes lutulentus</name>
    <dbReference type="NCBI Taxonomy" id="1287878"/>
    <lineage>
        <taxon>Bacteria</taxon>
        <taxon>Bacillati</taxon>
        <taxon>Actinomycetota</taxon>
        <taxon>Actinomycetes</taxon>
        <taxon>Micromonosporales</taxon>
        <taxon>Micromonosporaceae</taxon>
        <taxon>Actinoplanes</taxon>
    </lineage>
</organism>
<evidence type="ECO:0000313" key="2">
    <source>
        <dbReference type="Proteomes" id="UP000249341"/>
    </source>
</evidence>
<proteinExistence type="predicted"/>
<protein>
    <submittedName>
        <fullName evidence="1">Uncharacterized protein</fullName>
    </submittedName>
</protein>
<evidence type="ECO:0000313" key="1">
    <source>
        <dbReference type="EMBL" id="RAK36710.1"/>
    </source>
</evidence>
<sequence length="59" mass="6076">MAQASNRHLANELLASVSGKLPGTPAVIAAAHAHAVLALADEVAALRQLLQSEAEQPRP</sequence>
<gene>
    <name evidence="1" type="ORF">B0I29_108300</name>
</gene>